<keyword evidence="1" id="KW-0732">Signal</keyword>
<accession>A0A4P6EDG4</accession>
<dbReference type="KEGG" id="mprt:ET475_06970"/>
<keyword evidence="3" id="KW-1185">Reference proteome</keyword>
<feature type="signal peptide" evidence="1">
    <location>
        <begin position="1"/>
        <end position="25"/>
    </location>
</feature>
<dbReference type="PROSITE" id="PS51257">
    <property type="entry name" value="PROKAR_LIPOPROTEIN"/>
    <property type="match status" value="1"/>
</dbReference>
<evidence type="ECO:0000313" key="2">
    <source>
        <dbReference type="EMBL" id="QAY59756.1"/>
    </source>
</evidence>
<dbReference type="RefSeq" id="WP_129387735.1">
    <property type="nucleotide sequence ID" value="NZ_CP035494.1"/>
</dbReference>
<dbReference type="Proteomes" id="UP000293995">
    <property type="component" value="Chromosome"/>
</dbReference>
<protein>
    <recommendedName>
        <fullName evidence="4">Lipoprotein</fullName>
    </recommendedName>
</protein>
<sequence length="164" mass="16253">MGRGLTGPAASAVLALGLLTGCSGAPFGTAGQCVDWVAFDTPADALEDASSAVVGTVGEKVGEANLFGYTVNAWSVQVDHWAKGSGEGSIRVLSAPETCSAGSPYPGGDPFGAASGLQLILLHEENGAPRTITPWQGIVPAPGGVVPEAWPPGTMGSPPATPGE</sequence>
<proteinExistence type="predicted"/>
<gene>
    <name evidence="2" type="ORF">ET475_06970</name>
</gene>
<dbReference type="EMBL" id="CP035494">
    <property type="protein sequence ID" value="QAY59756.1"/>
    <property type="molecule type" value="Genomic_DNA"/>
</dbReference>
<evidence type="ECO:0000313" key="3">
    <source>
        <dbReference type="Proteomes" id="UP000293995"/>
    </source>
</evidence>
<dbReference type="AlphaFoldDB" id="A0A4P6EDG4"/>
<name>A0A4P6EDG4_9MICO</name>
<dbReference type="OrthoDB" id="4937256at2"/>
<evidence type="ECO:0008006" key="4">
    <source>
        <dbReference type="Google" id="ProtNLM"/>
    </source>
</evidence>
<evidence type="ECO:0000256" key="1">
    <source>
        <dbReference type="SAM" id="SignalP"/>
    </source>
</evidence>
<feature type="chain" id="PRO_5020482604" description="Lipoprotein" evidence="1">
    <location>
        <begin position="26"/>
        <end position="164"/>
    </location>
</feature>
<reference evidence="2 3" key="1">
    <citation type="submission" date="2019-01" db="EMBL/GenBank/DDBJ databases">
        <title>Genome sequencing of strain DFW100M-13.</title>
        <authorList>
            <person name="Heo J."/>
            <person name="Kim S.-J."/>
            <person name="Kim J.-S."/>
            <person name="Hong S.-B."/>
            <person name="Kwon S.-W."/>
        </authorList>
    </citation>
    <scope>NUCLEOTIDE SEQUENCE [LARGE SCALE GENOMIC DNA]</scope>
    <source>
        <strain evidence="2 3">DFW100M-13</strain>
    </source>
</reference>
<organism evidence="2 3">
    <name type="scientific">Microbacterium protaetiae</name>
    <dbReference type="NCBI Taxonomy" id="2509458"/>
    <lineage>
        <taxon>Bacteria</taxon>
        <taxon>Bacillati</taxon>
        <taxon>Actinomycetota</taxon>
        <taxon>Actinomycetes</taxon>
        <taxon>Micrococcales</taxon>
        <taxon>Microbacteriaceae</taxon>
        <taxon>Microbacterium</taxon>
    </lineage>
</organism>